<sequence length="191" mass="20487">MSRPKILAFAGSARRDSFNKKLIQIAVKGAQEAGAEVTLLDLADFPMPLYDGDLEAEHGIPENVKTLKELFLAHQGLLLSCPEYNSSITPLLKNTIDWVSRPVEGEGRLAAYQGKVCALMSASPGALGGLRGLVHVRAILQNIGVIVLPKQMAISQANNAFADDGSLKDSQQQETTEGLGKSLCGFLEKLQ</sequence>
<dbReference type="GO" id="GO:0016491">
    <property type="term" value="F:oxidoreductase activity"/>
    <property type="evidence" value="ECO:0007669"/>
    <property type="project" value="UniProtKB-KW"/>
</dbReference>
<dbReference type="KEGG" id="bvo:Pan97_51950"/>
<dbReference type="PANTHER" id="PTHR30543">
    <property type="entry name" value="CHROMATE REDUCTASE"/>
    <property type="match status" value="1"/>
</dbReference>
<protein>
    <submittedName>
        <fullName evidence="2">FMN-dependent NADPH-azoreductase</fullName>
        <ecNumber evidence="2">1.7.-.-</ecNumber>
    </submittedName>
</protein>
<proteinExistence type="predicted"/>
<feature type="domain" description="NADPH-dependent FMN reductase-like" evidence="1">
    <location>
        <begin position="4"/>
        <end position="158"/>
    </location>
</feature>
<name>A0A518CG19_9BACT</name>
<dbReference type="PANTHER" id="PTHR30543:SF21">
    <property type="entry name" value="NAD(P)H-DEPENDENT FMN REDUCTASE LOT6"/>
    <property type="match status" value="1"/>
</dbReference>
<evidence type="ECO:0000313" key="3">
    <source>
        <dbReference type="Proteomes" id="UP000318626"/>
    </source>
</evidence>
<dbReference type="SUPFAM" id="SSF52218">
    <property type="entry name" value="Flavoproteins"/>
    <property type="match status" value="1"/>
</dbReference>
<dbReference type="Gene3D" id="3.40.50.360">
    <property type="match status" value="1"/>
</dbReference>
<dbReference type="EC" id="1.7.-.-" evidence="2"/>
<dbReference type="GO" id="GO:0010181">
    <property type="term" value="F:FMN binding"/>
    <property type="evidence" value="ECO:0007669"/>
    <property type="project" value="TreeGrafter"/>
</dbReference>
<dbReference type="OrthoDB" id="9806724at2"/>
<dbReference type="EMBL" id="CP036289">
    <property type="protein sequence ID" value="QDU78114.1"/>
    <property type="molecule type" value="Genomic_DNA"/>
</dbReference>
<evidence type="ECO:0000313" key="2">
    <source>
        <dbReference type="EMBL" id="QDU78114.1"/>
    </source>
</evidence>
<dbReference type="InterPro" id="IPR005025">
    <property type="entry name" value="FMN_Rdtase-like_dom"/>
</dbReference>
<reference evidence="3" key="1">
    <citation type="submission" date="2019-02" db="EMBL/GenBank/DDBJ databases">
        <title>Deep-cultivation of Planctomycetes and their phenomic and genomic characterization uncovers novel biology.</title>
        <authorList>
            <person name="Wiegand S."/>
            <person name="Jogler M."/>
            <person name="Boedeker C."/>
            <person name="Pinto D."/>
            <person name="Vollmers J."/>
            <person name="Rivas-Marin E."/>
            <person name="Kohn T."/>
            <person name="Peeters S.H."/>
            <person name="Heuer A."/>
            <person name="Rast P."/>
            <person name="Oberbeckmann S."/>
            <person name="Bunk B."/>
            <person name="Jeske O."/>
            <person name="Meyerdierks A."/>
            <person name="Storesund J.E."/>
            <person name="Kallscheuer N."/>
            <person name="Luecker S."/>
            <person name="Lage O.M."/>
            <person name="Pohl T."/>
            <person name="Merkel B.J."/>
            <person name="Hornburger P."/>
            <person name="Mueller R.-W."/>
            <person name="Bruemmer F."/>
            <person name="Labrenz M."/>
            <person name="Spormann A.M."/>
            <person name="Op den Camp H."/>
            <person name="Overmann J."/>
            <person name="Amann R."/>
            <person name="Jetten M.S.M."/>
            <person name="Mascher T."/>
            <person name="Medema M.H."/>
            <person name="Devos D.P."/>
            <person name="Kaster A.-K."/>
            <person name="Ovreas L."/>
            <person name="Rohde M."/>
            <person name="Galperin M.Y."/>
            <person name="Jogler C."/>
        </authorList>
    </citation>
    <scope>NUCLEOTIDE SEQUENCE [LARGE SCALE GENOMIC DNA]</scope>
    <source>
        <strain evidence="3">Pan97</strain>
    </source>
</reference>
<organism evidence="2 3">
    <name type="scientific">Bremerella volcania</name>
    <dbReference type="NCBI Taxonomy" id="2527984"/>
    <lineage>
        <taxon>Bacteria</taxon>
        <taxon>Pseudomonadati</taxon>
        <taxon>Planctomycetota</taxon>
        <taxon>Planctomycetia</taxon>
        <taxon>Pirellulales</taxon>
        <taxon>Pirellulaceae</taxon>
        <taxon>Bremerella</taxon>
    </lineage>
</organism>
<dbReference type="GO" id="GO:0005829">
    <property type="term" value="C:cytosol"/>
    <property type="evidence" value="ECO:0007669"/>
    <property type="project" value="TreeGrafter"/>
</dbReference>
<keyword evidence="2" id="KW-0560">Oxidoreductase</keyword>
<dbReference type="RefSeq" id="WP_144977687.1">
    <property type="nucleotide sequence ID" value="NZ_CP036289.1"/>
</dbReference>
<dbReference type="AlphaFoldDB" id="A0A518CG19"/>
<keyword evidence="3" id="KW-1185">Reference proteome</keyword>
<dbReference type="Proteomes" id="UP000318626">
    <property type="component" value="Chromosome"/>
</dbReference>
<dbReference type="InterPro" id="IPR029039">
    <property type="entry name" value="Flavoprotein-like_sf"/>
</dbReference>
<dbReference type="Pfam" id="PF03358">
    <property type="entry name" value="FMN_red"/>
    <property type="match status" value="1"/>
</dbReference>
<gene>
    <name evidence="2" type="primary">azr</name>
    <name evidence="2" type="ORF">Pan97_51950</name>
</gene>
<accession>A0A518CG19</accession>
<evidence type="ECO:0000259" key="1">
    <source>
        <dbReference type="Pfam" id="PF03358"/>
    </source>
</evidence>
<dbReference type="InterPro" id="IPR050712">
    <property type="entry name" value="NAD(P)H-dep_reductase"/>
</dbReference>